<evidence type="ECO:0000313" key="8">
    <source>
        <dbReference type="Proteomes" id="UP000006764"/>
    </source>
</evidence>
<keyword evidence="2" id="KW-1003">Cell membrane</keyword>
<organism evidence="7 8">
    <name type="scientific">Isoalcanivorax pacificus W11-5</name>
    <dbReference type="NCBI Taxonomy" id="391936"/>
    <lineage>
        <taxon>Bacteria</taxon>
        <taxon>Pseudomonadati</taxon>
        <taxon>Pseudomonadota</taxon>
        <taxon>Gammaproteobacteria</taxon>
        <taxon>Oceanospirillales</taxon>
        <taxon>Alcanivoracaceae</taxon>
        <taxon>Isoalcanivorax</taxon>
    </lineage>
</organism>
<evidence type="ECO:0000256" key="6">
    <source>
        <dbReference type="SAM" id="Phobius"/>
    </source>
</evidence>
<keyword evidence="4 6" id="KW-1133">Transmembrane helix</keyword>
<evidence type="ECO:0000256" key="1">
    <source>
        <dbReference type="ARBA" id="ARBA00004651"/>
    </source>
</evidence>
<reference evidence="7 8" key="1">
    <citation type="journal article" date="2012" name="J. Bacteriol.">
        <title>Genome sequence of an alkane-degrading bacterium, Alcanivorax pacificus type strain W11-5, isolated from deep sea sediment.</title>
        <authorList>
            <person name="Lai Q."/>
            <person name="Shao Z."/>
        </authorList>
    </citation>
    <scope>NUCLEOTIDE SEQUENCE [LARGE SCALE GENOMIC DNA]</scope>
    <source>
        <strain evidence="7 8">W11-5</strain>
    </source>
</reference>
<feature type="transmembrane region" description="Helical" evidence="6">
    <location>
        <begin position="57"/>
        <end position="75"/>
    </location>
</feature>
<protein>
    <recommendedName>
        <fullName evidence="9">Cytochrome c oxidase assembly protein</fullName>
    </recommendedName>
</protein>
<sequence length="258" mass="28501">MSRGLPLLLLWSSPAWAHSPLSGEAGLPVWLAALLLGMLWALYLAGCRRVAPGGASLALFHVTLLITALTLFGPLDELAETSASAHMVQHMLMMVVIAPLLVLVRPLPQYQAAFGGSRHLLRPLLRGARFPMAMALLHALVVWGWHVPVLYRWALHNEWVHVLEHACFLISAGLLWWAVLRSSLRGTPAALVALLFTLMQTGFLGALLTFSDRSFYGDARSVADQQLAGLLMWVMGGLPYLVASAWCGWRWWRRMQPA</sequence>
<keyword evidence="3 6" id="KW-0812">Transmembrane</keyword>
<evidence type="ECO:0000256" key="2">
    <source>
        <dbReference type="ARBA" id="ARBA00022475"/>
    </source>
</evidence>
<dbReference type="Pfam" id="PF09678">
    <property type="entry name" value="Caa3_CtaG"/>
    <property type="match status" value="1"/>
</dbReference>
<evidence type="ECO:0008006" key="9">
    <source>
        <dbReference type="Google" id="ProtNLM"/>
    </source>
</evidence>
<feature type="transmembrane region" description="Helical" evidence="6">
    <location>
        <begin position="87"/>
        <end position="107"/>
    </location>
</feature>
<feature type="transmembrane region" description="Helical" evidence="6">
    <location>
        <begin position="27"/>
        <end position="45"/>
    </location>
</feature>
<dbReference type="InterPro" id="IPR019108">
    <property type="entry name" value="Caa3_assmbl_CtaG-rel"/>
</dbReference>
<keyword evidence="5 6" id="KW-0472">Membrane</keyword>
<evidence type="ECO:0000313" key="7">
    <source>
        <dbReference type="EMBL" id="AJD49383.1"/>
    </source>
</evidence>
<dbReference type="GO" id="GO:0005886">
    <property type="term" value="C:plasma membrane"/>
    <property type="evidence" value="ECO:0007669"/>
    <property type="project" value="UniProtKB-SubCell"/>
</dbReference>
<dbReference type="AlphaFoldDB" id="A0A0B4XSI3"/>
<feature type="transmembrane region" description="Helical" evidence="6">
    <location>
        <begin position="230"/>
        <end position="252"/>
    </location>
</feature>
<dbReference type="EMBL" id="CP004387">
    <property type="protein sequence ID" value="AJD49383.1"/>
    <property type="molecule type" value="Genomic_DNA"/>
</dbReference>
<dbReference type="STRING" id="391936.S7S_14855"/>
<evidence type="ECO:0000256" key="3">
    <source>
        <dbReference type="ARBA" id="ARBA00022692"/>
    </source>
</evidence>
<dbReference type="Proteomes" id="UP000006764">
    <property type="component" value="Chromosome"/>
</dbReference>
<name>A0A0B4XSI3_9GAMM</name>
<gene>
    <name evidence="7" type="ORF">S7S_14855</name>
</gene>
<dbReference type="RefSeq" id="WP_008733696.1">
    <property type="nucleotide sequence ID" value="NZ_CP004387.1"/>
</dbReference>
<evidence type="ECO:0000256" key="4">
    <source>
        <dbReference type="ARBA" id="ARBA00022989"/>
    </source>
</evidence>
<feature type="transmembrane region" description="Helical" evidence="6">
    <location>
        <begin position="191"/>
        <end position="210"/>
    </location>
</feature>
<keyword evidence="8" id="KW-1185">Reference proteome</keyword>
<dbReference type="HOGENOM" id="CLU_054944_0_1_6"/>
<feature type="transmembrane region" description="Helical" evidence="6">
    <location>
        <begin position="159"/>
        <end position="179"/>
    </location>
</feature>
<comment type="subcellular location">
    <subcellularLocation>
        <location evidence="1">Cell membrane</location>
        <topology evidence="1">Multi-pass membrane protein</topology>
    </subcellularLocation>
</comment>
<accession>A0A0B4XSI3</accession>
<evidence type="ECO:0000256" key="5">
    <source>
        <dbReference type="ARBA" id="ARBA00023136"/>
    </source>
</evidence>
<proteinExistence type="predicted"/>
<feature type="transmembrane region" description="Helical" evidence="6">
    <location>
        <begin position="128"/>
        <end position="147"/>
    </location>
</feature>
<dbReference type="KEGG" id="apac:S7S_14855"/>